<dbReference type="InterPro" id="IPR011009">
    <property type="entry name" value="Kinase-like_dom_sf"/>
</dbReference>
<dbReference type="GO" id="GO:0005524">
    <property type="term" value="F:ATP binding"/>
    <property type="evidence" value="ECO:0007669"/>
    <property type="project" value="InterPro"/>
</dbReference>
<reference evidence="7" key="1">
    <citation type="journal article" date="2020" name="mSystems">
        <title>Genome- and Community-Level Interaction Insights into Carbon Utilization and Element Cycling Functions of Hydrothermarchaeota in Hydrothermal Sediment.</title>
        <authorList>
            <person name="Zhou Z."/>
            <person name="Liu Y."/>
            <person name="Xu W."/>
            <person name="Pan J."/>
            <person name="Luo Z.H."/>
            <person name="Li M."/>
        </authorList>
    </citation>
    <scope>NUCLEOTIDE SEQUENCE [LARGE SCALE GENOMIC DNA]</scope>
    <source>
        <strain evidence="7">SpSt-374</strain>
    </source>
</reference>
<dbReference type="Gene3D" id="3.30.200.20">
    <property type="entry name" value="Phosphorylase Kinase, domain 1"/>
    <property type="match status" value="1"/>
</dbReference>
<dbReference type="Pfam" id="PF01590">
    <property type="entry name" value="GAF"/>
    <property type="match status" value="1"/>
</dbReference>
<comment type="subcellular location">
    <subcellularLocation>
        <location evidence="1">Membrane</location>
        <topology evidence="1">Single-pass membrane protein</topology>
    </subcellularLocation>
</comment>
<dbReference type="PROSITE" id="PS50005">
    <property type="entry name" value="TPR"/>
    <property type="match status" value="1"/>
</dbReference>
<dbReference type="Pfam" id="PF00211">
    <property type="entry name" value="Guanylate_cyc"/>
    <property type="match status" value="1"/>
</dbReference>
<name>A0A7C3ZYU3_9CYAN</name>
<dbReference type="EMBL" id="DSPX01000200">
    <property type="protein sequence ID" value="HGG02828.1"/>
    <property type="molecule type" value="Genomic_DNA"/>
</dbReference>
<dbReference type="CDD" id="cd14014">
    <property type="entry name" value="STKc_PknB_like"/>
    <property type="match status" value="1"/>
</dbReference>
<dbReference type="PANTHER" id="PTHR43642:SF1">
    <property type="entry name" value="HYBRID SIGNAL TRANSDUCTION HISTIDINE KINASE G"/>
    <property type="match status" value="1"/>
</dbReference>
<feature type="domain" description="PAS" evidence="4">
    <location>
        <begin position="1502"/>
        <end position="1538"/>
    </location>
</feature>
<dbReference type="InterPro" id="IPR029016">
    <property type="entry name" value="GAF-like_dom_sf"/>
</dbReference>
<dbReference type="Gene3D" id="3.30.450.20">
    <property type="entry name" value="PAS domain"/>
    <property type="match status" value="1"/>
</dbReference>
<dbReference type="CDD" id="cd07302">
    <property type="entry name" value="CHD"/>
    <property type="match status" value="1"/>
</dbReference>
<dbReference type="InterPro" id="IPR041664">
    <property type="entry name" value="AAA_16"/>
</dbReference>
<dbReference type="InterPro" id="IPR003018">
    <property type="entry name" value="GAF"/>
</dbReference>
<dbReference type="InterPro" id="IPR000719">
    <property type="entry name" value="Prot_kinase_dom"/>
</dbReference>
<dbReference type="SUPFAM" id="SSF48452">
    <property type="entry name" value="TPR-like"/>
    <property type="match status" value="1"/>
</dbReference>
<evidence type="ECO:0000313" key="7">
    <source>
        <dbReference type="EMBL" id="HGG02828.1"/>
    </source>
</evidence>
<dbReference type="InterPro" id="IPR011990">
    <property type="entry name" value="TPR-like_helical_dom_sf"/>
</dbReference>
<dbReference type="SUPFAM" id="SSF56112">
    <property type="entry name" value="Protein kinase-like (PK-like)"/>
    <property type="match status" value="1"/>
</dbReference>
<dbReference type="SUPFAM" id="SSF55781">
    <property type="entry name" value="GAF domain-like"/>
    <property type="match status" value="1"/>
</dbReference>
<dbReference type="Pfam" id="PF13426">
    <property type="entry name" value="PAS_9"/>
    <property type="match status" value="1"/>
</dbReference>
<dbReference type="InterPro" id="IPR053159">
    <property type="entry name" value="Hybrid_Histidine_Kinase"/>
</dbReference>
<dbReference type="InterPro" id="IPR001054">
    <property type="entry name" value="A/G_cyclase"/>
</dbReference>
<dbReference type="Pfam" id="PF00069">
    <property type="entry name" value="Pkinase"/>
    <property type="match status" value="1"/>
</dbReference>
<gene>
    <name evidence="7" type="ORF">ENR15_19845</name>
</gene>
<sequence>MLLIPGYKISAQIYESANSLVYRGIQDKTGQPVIIKILKEDYPTAEELRRYKQEYQITKQLDQVSGTVKVLTLEKYQNQLALIFEYFDAKSLREFLKIKKFNLTEFLQIAIQCAEILGEIHTSNIIHKDINPANILFHAETGQIKIIDFGISTVFSRETPTLKNPNVLEGTLAYMSPEQTGRMNRALDYRTDFYSLGVTFYEILTQKVPFDSEDAMELVHCHIAKQPIPPHHLNSEIPQAISDIVMKLLAKTPEQRYQSAWGIQGDLIVSLMQLEANGQIEDIVPGENDISDKFQIPEKLYGREREVEKLLTAFDRVAAQPAGEIAMTEKRKIAMMLVSGVPGIGKSSLVQEIYKPITAAKGYFIAGKFDQLQRNIPYSAVVAAFCDLVRQLLTEPEARLVKWREKLAAAFGTNGQIIIDVIPEVQLIVGPQPPVQELGAAESQNRFNRVFQNFIRVFCDKEHPLVMFLDDLQWADLATLKLLELILTDELTEYLFLIGAYRDNEVSSNHPLMMTVETLHQQGVAIDQINLYPINLKQINQLIADTLHSDQEDTLPLAKLVTHKTSGNPFFVSQFLNALYQENLLSFDFEHLIWDWDIDQIEAMDITDNVVELTIAKLKKLPSATQEAISLAACIGNRFDANTLALVHEKSAQETFRDLLPAIQEGLLLPISELIDVEADILDSQLLILNFQFLHDRVQQAAYALLDEENKPAAHLQIGRLLLANAAEKELGERIFEITDHLNLSRNAICDREEQLTLAKLNLQAGKKAKKATAYAAALEYLTIGMEVLSCTMWSECYNLALSLHKELAEVEYLNGNFDGSKALIDMALAEAQSPTEKAELYNMLIIQCTLLGKFADAIANGRLALSFLGIELPPSDVPTDLTAEIHAIEEMLGDRPIASLLDAPEMTLAQPKVILKVLTNLQPAAYLSTKYLLDTIIIKMVKISLQYGNIPESSKAYCTYGVLLGYVSGHYQDGYEFAVLGVKLSEKFTDQALICKNCYIVGHFVYYWVQHIRHVIEVFDEGYQAGLESGELQYAGYILGHKLTTLFYSGKNLLQLWEELPEVLAFSQKTKNKLAIEATKAIQLCILQLGGEAHLILDKLPAITEAEYFQKCQESNSIFTLGTYHILKAQVLYLFDQPAAAMSCLNAAEKLLVFIKSTISIAQHNFYYSLVLAALYPQVSPWEQEGYWQQLEANQQRMKIWAENAPDNCQHKYLLVEAEMARLCGNWEKAMDLYDAAIEAARASEYLQETGLANELAAKFWLAKGKEKFAKIYMRDAHYSYQAWGAFAKVEQLEQLYPQWLAKKISGTITKTVTIVNNISYNSRSRALDFASVMKGYQAISSEIVLDKLLANLMEIIMENAGAEKGILMRENKGELVIEAEGVVNASGECVTKVLDSIPLDSRLPQGIVYYVDRTKESLVINDATRESKFAIDPYIQQRQPKSILCVPLINQGQLIGIVYLENNLTANAFTPDRLEIIKLLSSQAAISIENAKLYSELRASETRIAQFLEAVPVGVLVMDASGKLFYANQRALEILGKKLAKSVPLEELPQFYQIYYAGTNQPYPPEKLSIARALKGQRSTTDDIEIRSGDKTIPIESWGTPIFDDRGHLVYAIAAFQDITERKKAEAERLKLTDDLLQLNAAYSRFVPRQFLYFLNKASIVDVKLGDQVQQEMSVLFSDIRSFTTLSETMTPEDNFRFINSYLSRMESAIVEHQGFIDKYIGDAIMALFGGTTPTTDDSGEVTPNNGADDALRAAIAMLHRLVEYNQHRIRSGYIPIQIGIGINTGSLMLGTVGGHSRMDGTVISDAVNLASRLEGLTKNYGIPLVISHQTFLRLQNPNVYAIRWVDRLNVKGKSQAVSVFEVFDTDLPEVRDAKLATRTIFEQAVMLYCQGNLADALKLFQECLRLNPSDTVASQYLQRTQPPVL</sequence>
<organism evidence="7">
    <name type="scientific">Planktothricoides sp. SpSt-374</name>
    <dbReference type="NCBI Taxonomy" id="2282167"/>
    <lineage>
        <taxon>Bacteria</taxon>
        <taxon>Bacillati</taxon>
        <taxon>Cyanobacteriota</taxon>
        <taxon>Cyanophyceae</taxon>
        <taxon>Oscillatoriophycideae</taxon>
        <taxon>Oscillatoriales</taxon>
        <taxon>Oscillatoriaceae</taxon>
        <taxon>Planktothricoides</taxon>
    </lineage>
</organism>
<dbReference type="InterPro" id="IPR035965">
    <property type="entry name" value="PAS-like_dom_sf"/>
</dbReference>
<keyword evidence="2" id="KW-0802">TPR repeat</keyword>
<protein>
    <submittedName>
        <fullName evidence="7">GAF domain-containing protein</fullName>
    </submittedName>
</protein>
<dbReference type="GO" id="GO:0035556">
    <property type="term" value="P:intracellular signal transduction"/>
    <property type="evidence" value="ECO:0007669"/>
    <property type="project" value="InterPro"/>
</dbReference>
<dbReference type="InterPro" id="IPR000014">
    <property type="entry name" value="PAS"/>
</dbReference>
<feature type="domain" description="Protein kinase" evidence="3">
    <location>
        <begin position="7"/>
        <end position="269"/>
    </location>
</feature>
<dbReference type="PROSITE" id="PS50011">
    <property type="entry name" value="PROTEIN_KINASE_DOM"/>
    <property type="match status" value="1"/>
</dbReference>
<dbReference type="InterPro" id="IPR000700">
    <property type="entry name" value="PAS-assoc_C"/>
</dbReference>
<dbReference type="PANTHER" id="PTHR43642">
    <property type="entry name" value="HYBRID SIGNAL TRANSDUCTION HISTIDINE KINASE G"/>
    <property type="match status" value="1"/>
</dbReference>
<dbReference type="NCBIfam" id="TIGR00229">
    <property type="entry name" value="sensory_box"/>
    <property type="match status" value="1"/>
</dbReference>
<dbReference type="SMART" id="SM00065">
    <property type="entry name" value="GAF"/>
    <property type="match status" value="1"/>
</dbReference>
<evidence type="ECO:0000259" key="6">
    <source>
        <dbReference type="PROSITE" id="PS50125"/>
    </source>
</evidence>
<dbReference type="PROSITE" id="PS50112">
    <property type="entry name" value="PAS"/>
    <property type="match status" value="1"/>
</dbReference>
<evidence type="ECO:0000256" key="1">
    <source>
        <dbReference type="ARBA" id="ARBA00004167"/>
    </source>
</evidence>
<dbReference type="GO" id="GO:0004672">
    <property type="term" value="F:protein kinase activity"/>
    <property type="evidence" value="ECO:0007669"/>
    <property type="project" value="InterPro"/>
</dbReference>
<feature type="domain" description="PAC" evidence="5">
    <location>
        <begin position="1581"/>
        <end position="1633"/>
    </location>
</feature>
<dbReference type="PROSITE" id="PS50125">
    <property type="entry name" value="GUANYLATE_CYCLASE_2"/>
    <property type="match status" value="1"/>
</dbReference>
<dbReference type="InterPro" id="IPR019734">
    <property type="entry name" value="TPR_rpt"/>
</dbReference>
<dbReference type="Gene3D" id="3.30.450.40">
    <property type="match status" value="1"/>
</dbReference>
<accession>A0A7C3ZYU3</accession>
<dbReference type="Pfam" id="PF13191">
    <property type="entry name" value="AAA_16"/>
    <property type="match status" value="1"/>
</dbReference>
<dbReference type="GO" id="GO:0016020">
    <property type="term" value="C:membrane"/>
    <property type="evidence" value="ECO:0007669"/>
    <property type="project" value="UniProtKB-SubCell"/>
</dbReference>
<dbReference type="InterPro" id="IPR029787">
    <property type="entry name" value="Nucleotide_cyclase"/>
</dbReference>
<dbReference type="SMART" id="SM00044">
    <property type="entry name" value="CYCc"/>
    <property type="match status" value="1"/>
</dbReference>
<comment type="caution">
    <text evidence="7">The sequence shown here is derived from an EMBL/GenBank/DDBJ whole genome shotgun (WGS) entry which is preliminary data.</text>
</comment>
<dbReference type="SUPFAM" id="SSF55785">
    <property type="entry name" value="PYP-like sensor domain (PAS domain)"/>
    <property type="match status" value="1"/>
</dbReference>
<dbReference type="SUPFAM" id="SSF52540">
    <property type="entry name" value="P-loop containing nucleoside triphosphate hydrolases"/>
    <property type="match status" value="1"/>
</dbReference>
<dbReference type="SMART" id="SM00028">
    <property type="entry name" value="TPR"/>
    <property type="match status" value="4"/>
</dbReference>
<dbReference type="Gene3D" id="1.10.510.10">
    <property type="entry name" value="Transferase(Phosphotransferase) domain 1"/>
    <property type="match status" value="1"/>
</dbReference>
<feature type="domain" description="Guanylate cyclase" evidence="6">
    <location>
        <begin position="1676"/>
        <end position="1817"/>
    </location>
</feature>
<evidence type="ECO:0000256" key="2">
    <source>
        <dbReference type="PROSITE-ProRule" id="PRU00339"/>
    </source>
</evidence>
<dbReference type="GO" id="GO:0009190">
    <property type="term" value="P:cyclic nucleotide biosynthetic process"/>
    <property type="evidence" value="ECO:0007669"/>
    <property type="project" value="InterPro"/>
</dbReference>
<dbReference type="PROSITE" id="PS50113">
    <property type="entry name" value="PAC"/>
    <property type="match status" value="1"/>
</dbReference>
<dbReference type="GO" id="GO:0004016">
    <property type="term" value="F:adenylate cyclase activity"/>
    <property type="evidence" value="ECO:0007669"/>
    <property type="project" value="UniProtKB-ARBA"/>
</dbReference>
<evidence type="ECO:0000259" key="4">
    <source>
        <dbReference type="PROSITE" id="PS50112"/>
    </source>
</evidence>
<dbReference type="Gene3D" id="3.30.70.1230">
    <property type="entry name" value="Nucleotide cyclase"/>
    <property type="match status" value="1"/>
</dbReference>
<evidence type="ECO:0000259" key="3">
    <source>
        <dbReference type="PROSITE" id="PS50011"/>
    </source>
</evidence>
<evidence type="ECO:0000259" key="5">
    <source>
        <dbReference type="PROSITE" id="PS50113"/>
    </source>
</evidence>
<dbReference type="CDD" id="cd00130">
    <property type="entry name" value="PAS"/>
    <property type="match status" value="1"/>
</dbReference>
<dbReference type="Gene3D" id="3.40.50.300">
    <property type="entry name" value="P-loop containing nucleotide triphosphate hydrolases"/>
    <property type="match status" value="1"/>
</dbReference>
<dbReference type="SUPFAM" id="SSF55073">
    <property type="entry name" value="Nucleotide cyclase"/>
    <property type="match status" value="1"/>
</dbReference>
<proteinExistence type="predicted"/>
<feature type="repeat" description="TPR" evidence="2">
    <location>
        <begin position="1880"/>
        <end position="1913"/>
    </location>
</feature>
<dbReference type="InterPro" id="IPR027417">
    <property type="entry name" value="P-loop_NTPase"/>
</dbReference>